<evidence type="ECO:0000256" key="2">
    <source>
        <dbReference type="ARBA" id="ARBA00009141"/>
    </source>
</evidence>
<evidence type="ECO:0000256" key="8">
    <source>
        <dbReference type="ARBA" id="ARBA00023180"/>
    </source>
</evidence>
<evidence type="ECO:0000256" key="10">
    <source>
        <dbReference type="SAM" id="MobiDB-lite"/>
    </source>
</evidence>
<keyword evidence="7" id="KW-0472">Membrane</keyword>
<evidence type="ECO:0000256" key="5">
    <source>
        <dbReference type="ARBA" id="ARBA00022824"/>
    </source>
</evidence>
<evidence type="ECO:0000313" key="13">
    <source>
        <dbReference type="Ensembl" id="ENSEBUP00000003996.1"/>
    </source>
</evidence>
<evidence type="ECO:0000256" key="1">
    <source>
        <dbReference type="ARBA" id="ARBA00004115"/>
    </source>
</evidence>
<keyword evidence="14" id="KW-1185">Reference proteome</keyword>
<protein>
    <submittedName>
        <fullName evidence="13">Malectin</fullName>
    </submittedName>
</protein>
<proteinExistence type="inferred from homology"/>
<organism evidence="13 14">
    <name type="scientific">Eptatretus burgeri</name>
    <name type="common">Inshore hagfish</name>
    <dbReference type="NCBI Taxonomy" id="7764"/>
    <lineage>
        <taxon>Eukaryota</taxon>
        <taxon>Metazoa</taxon>
        <taxon>Chordata</taxon>
        <taxon>Craniata</taxon>
        <taxon>Vertebrata</taxon>
        <taxon>Cyclostomata</taxon>
        <taxon>Myxini</taxon>
        <taxon>Myxiniformes</taxon>
        <taxon>Myxinidae</taxon>
        <taxon>Eptatretinae</taxon>
        <taxon>Eptatretus</taxon>
    </lineage>
</organism>
<evidence type="ECO:0000256" key="7">
    <source>
        <dbReference type="ARBA" id="ARBA00023136"/>
    </source>
</evidence>
<name>A0A8C4N8R9_EPTBU</name>
<evidence type="ECO:0000256" key="4">
    <source>
        <dbReference type="ARBA" id="ARBA00022729"/>
    </source>
</evidence>
<feature type="compositionally biased region" description="Basic and acidic residues" evidence="10">
    <location>
        <begin position="206"/>
        <end position="215"/>
    </location>
</feature>
<evidence type="ECO:0000256" key="11">
    <source>
        <dbReference type="SAM" id="SignalP"/>
    </source>
</evidence>
<feature type="region of interest" description="Disordered" evidence="10">
    <location>
        <begin position="192"/>
        <end position="273"/>
    </location>
</feature>
<keyword evidence="9" id="KW-0119">Carbohydrate metabolism</keyword>
<feature type="chain" id="PRO_5034357755" evidence="11">
    <location>
        <begin position="28"/>
        <end position="301"/>
    </location>
</feature>
<comment type="subcellular location">
    <subcellularLocation>
        <location evidence="1">Endoplasmic reticulum membrane</location>
        <topology evidence="1">Single-pass type I membrane protein</topology>
    </subcellularLocation>
</comment>
<feature type="compositionally biased region" description="Basic and acidic residues" evidence="10">
    <location>
        <begin position="254"/>
        <end position="263"/>
    </location>
</feature>
<dbReference type="Proteomes" id="UP000694388">
    <property type="component" value="Unplaced"/>
</dbReference>
<reference evidence="13" key="2">
    <citation type="submission" date="2025-09" db="UniProtKB">
        <authorList>
            <consortium name="Ensembl"/>
        </authorList>
    </citation>
    <scope>IDENTIFICATION</scope>
</reference>
<dbReference type="GeneTree" id="ENSGT00390000016504"/>
<feature type="domain" description="Malectin" evidence="12">
    <location>
        <begin position="43"/>
        <end position="142"/>
    </location>
</feature>
<dbReference type="Ensembl" id="ENSEBUT00000004405.1">
    <property type="protein sequence ID" value="ENSEBUP00000003996.1"/>
    <property type="gene ID" value="ENSEBUG00000002853.1"/>
</dbReference>
<keyword evidence="3" id="KW-0812">Transmembrane</keyword>
<feature type="compositionally biased region" description="Acidic residues" evidence="10">
    <location>
        <begin position="216"/>
        <end position="236"/>
    </location>
</feature>
<evidence type="ECO:0000256" key="3">
    <source>
        <dbReference type="ARBA" id="ARBA00022692"/>
    </source>
</evidence>
<evidence type="ECO:0000313" key="14">
    <source>
        <dbReference type="Proteomes" id="UP000694388"/>
    </source>
</evidence>
<sequence>MFVATSLVLPGQIVVLVLCCLPGLGRAAREAHGGLSSGLGSRVLWAVNAGGGVHVGAHGIRYRADPLNGKIGVASDYGTRLPIMRAWPLDQLLYQTERWSDHSFGYSASLPGEGAYTLVLKFAEVYFLHSQAKVFDIRLNGGRLFLGDREGDVPDGPSAAFNGKLHIEFVKGEYDNPKICAMYIIRGLPQDVPPLPPLPSTNESPQSRDGDKRIADDDEDEGEDEEEVEDEEVVEEEGNKKESTRQIAAPRLKRVTETTRRGVESGPRVPDPYASDNGSLTFPVLVAFGVFIPTLFCLCRL</sequence>
<evidence type="ECO:0000259" key="12">
    <source>
        <dbReference type="Pfam" id="PF11721"/>
    </source>
</evidence>
<dbReference type="PANTHER" id="PTHR13460">
    <property type="match status" value="1"/>
</dbReference>
<dbReference type="InterPro" id="IPR039155">
    <property type="entry name" value="MLEC"/>
</dbReference>
<keyword evidence="8" id="KW-0325">Glycoprotein</keyword>
<evidence type="ECO:0000256" key="6">
    <source>
        <dbReference type="ARBA" id="ARBA00022989"/>
    </source>
</evidence>
<accession>A0A8C4N8R9</accession>
<keyword evidence="6" id="KW-1133">Transmembrane helix</keyword>
<keyword evidence="5" id="KW-0256">Endoplasmic reticulum</keyword>
<dbReference type="PANTHER" id="PTHR13460:SF0">
    <property type="entry name" value="MALECTIN"/>
    <property type="match status" value="1"/>
</dbReference>
<keyword evidence="4 11" id="KW-0732">Signal</keyword>
<dbReference type="GO" id="GO:0030246">
    <property type="term" value="F:carbohydrate binding"/>
    <property type="evidence" value="ECO:0007669"/>
    <property type="project" value="InterPro"/>
</dbReference>
<feature type="signal peptide" evidence="11">
    <location>
        <begin position="1"/>
        <end position="27"/>
    </location>
</feature>
<evidence type="ECO:0000256" key="9">
    <source>
        <dbReference type="ARBA" id="ARBA00023277"/>
    </source>
</evidence>
<dbReference type="AlphaFoldDB" id="A0A8C4N8R9"/>
<reference evidence="13" key="1">
    <citation type="submission" date="2025-08" db="UniProtKB">
        <authorList>
            <consortium name="Ensembl"/>
        </authorList>
    </citation>
    <scope>IDENTIFICATION</scope>
</reference>
<dbReference type="GO" id="GO:0005789">
    <property type="term" value="C:endoplasmic reticulum membrane"/>
    <property type="evidence" value="ECO:0007669"/>
    <property type="project" value="UniProtKB-SubCell"/>
</dbReference>
<dbReference type="InterPro" id="IPR021720">
    <property type="entry name" value="Malectin_dom"/>
</dbReference>
<comment type="similarity">
    <text evidence="2">Belongs to the malectin family.</text>
</comment>
<dbReference type="Pfam" id="PF11721">
    <property type="entry name" value="Malectin"/>
    <property type="match status" value="1"/>
</dbReference>
<dbReference type="Gene3D" id="2.60.120.430">
    <property type="entry name" value="Galactose-binding lectin"/>
    <property type="match status" value="1"/>
</dbReference>